<protein>
    <submittedName>
        <fullName evidence="2">Uncharacterized protein</fullName>
    </submittedName>
</protein>
<evidence type="ECO:0000313" key="2">
    <source>
        <dbReference type="EMBL" id="NLR91906.1"/>
    </source>
</evidence>
<organism evidence="2 3">
    <name type="scientific">Flammeovirga agarivorans</name>
    <dbReference type="NCBI Taxonomy" id="2726742"/>
    <lineage>
        <taxon>Bacteria</taxon>
        <taxon>Pseudomonadati</taxon>
        <taxon>Bacteroidota</taxon>
        <taxon>Cytophagia</taxon>
        <taxon>Cytophagales</taxon>
        <taxon>Flammeovirgaceae</taxon>
        <taxon>Flammeovirga</taxon>
    </lineage>
</organism>
<feature type="transmembrane region" description="Helical" evidence="1">
    <location>
        <begin position="66"/>
        <end position="84"/>
    </location>
</feature>
<feature type="transmembrane region" description="Helical" evidence="1">
    <location>
        <begin position="121"/>
        <end position="140"/>
    </location>
</feature>
<reference evidence="2 3" key="1">
    <citation type="submission" date="2020-04" db="EMBL/GenBank/DDBJ databases">
        <title>Flammeovirga sp. SR4, a novel species isolated from seawater.</title>
        <authorList>
            <person name="Wang X."/>
        </authorList>
    </citation>
    <scope>NUCLEOTIDE SEQUENCE [LARGE SCALE GENOMIC DNA]</scope>
    <source>
        <strain evidence="2 3">SR4</strain>
    </source>
</reference>
<keyword evidence="1" id="KW-0812">Transmembrane</keyword>
<accession>A0A7X8XW49</accession>
<feature type="transmembrane region" description="Helical" evidence="1">
    <location>
        <begin position="160"/>
        <end position="177"/>
    </location>
</feature>
<dbReference type="Proteomes" id="UP000585050">
    <property type="component" value="Unassembled WGS sequence"/>
</dbReference>
<evidence type="ECO:0000256" key="1">
    <source>
        <dbReference type="SAM" id="Phobius"/>
    </source>
</evidence>
<sequence length="211" mass="24855">MEKSIESIWKKGFIDQDALVAPKINALYEKKSINFVDKFIRDFKINLWGILIFTVPILIVSGLLKAFTFGVLISLHLWFVVYYGKKKLDELTSLDKTDNSYTYIHQFNDWLQELIQGYTKIYRYVYPALLILFTMGVWQSELQQTIQDNFAPEELFYGMPIHWLIILGIGAVLLCLFTKKLYYMDMNIVYGAQFRKLKDMIKDMEELKADL</sequence>
<name>A0A7X8XW49_9BACT</name>
<dbReference type="EMBL" id="JABAIL010000003">
    <property type="protein sequence ID" value="NLR91906.1"/>
    <property type="molecule type" value="Genomic_DNA"/>
</dbReference>
<comment type="caution">
    <text evidence="2">The sequence shown here is derived from an EMBL/GenBank/DDBJ whole genome shotgun (WGS) entry which is preliminary data.</text>
</comment>
<dbReference type="AlphaFoldDB" id="A0A7X8XW49"/>
<gene>
    <name evidence="2" type="ORF">HGP29_11845</name>
</gene>
<keyword evidence="1" id="KW-1133">Transmembrane helix</keyword>
<proteinExistence type="predicted"/>
<evidence type="ECO:0000313" key="3">
    <source>
        <dbReference type="Proteomes" id="UP000585050"/>
    </source>
</evidence>
<keyword evidence="1" id="KW-0472">Membrane</keyword>
<dbReference type="RefSeq" id="WP_168882618.1">
    <property type="nucleotide sequence ID" value="NZ_JABAIL010000003.1"/>
</dbReference>
<keyword evidence="3" id="KW-1185">Reference proteome</keyword>
<feature type="transmembrane region" description="Helical" evidence="1">
    <location>
        <begin position="43"/>
        <end position="60"/>
    </location>
</feature>